<dbReference type="AlphaFoldDB" id="A0A2S7SYT7"/>
<dbReference type="Proteomes" id="UP000239872">
    <property type="component" value="Unassembled WGS sequence"/>
</dbReference>
<name>A0A2S7SYT7_9BACT</name>
<keyword evidence="1" id="KW-0732">Signal</keyword>
<reference evidence="2 3" key="1">
    <citation type="submission" date="2018-01" db="EMBL/GenBank/DDBJ databases">
        <title>A novel member of the phylum Bacteroidetes isolated from glacier ice.</title>
        <authorList>
            <person name="Liu Q."/>
            <person name="Xin Y.-H."/>
        </authorList>
    </citation>
    <scope>NUCLEOTIDE SEQUENCE [LARGE SCALE GENOMIC DNA]</scope>
    <source>
        <strain evidence="2 3">RB1R16</strain>
    </source>
</reference>
<protein>
    <recommendedName>
        <fullName evidence="4">Secretion system C-terminal sorting domain-containing protein</fullName>
    </recommendedName>
</protein>
<evidence type="ECO:0008006" key="4">
    <source>
        <dbReference type="Google" id="ProtNLM"/>
    </source>
</evidence>
<feature type="chain" id="PRO_5015591272" description="Secretion system C-terminal sorting domain-containing protein" evidence="1">
    <location>
        <begin position="30"/>
        <end position="393"/>
    </location>
</feature>
<sequence>MGSCTNNTFVLMRKLLVYLILLLSINASAQIVIKENQYPGSVVGTDTIKTTVVTSTFPSLTPAVGGTWDMTILSDSAVSLYDYRVSTTGYDYADSNEYALWRYPYIGNVQSSIIAAGVLDYGVTVLDTSFSLSTLTISATDSLFIPAQNIVYSSPNVIIPFNTSYGATWSSAFTKDLSFELSVTIPVMNHAPGIVRSYVSVTNNVVGWGQVRMNDIGGFPTPYFEVLQIQTRTITRDSFYLNGGLMPGALLTLFSVYQGKTDTVFEQHYQRQGEVTPLVSIQFRDGNYTQPIRARRHVQRLYPFVDGVGDLQTSASLVYPNPVTGNQLKLLLPTGIYGYRLTDVLGRQFVSGTMNVAAKVGEIALPVNIVNGCYYLHVYGSGDSRTIPVQICR</sequence>
<evidence type="ECO:0000313" key="2">
    <source>
        <dbReference type="EMBL" id="PQJ12113.1"/>
    </source>
</evidence>
<keyword evidence="3" id="KW-1185">Reference proteome</keyword>
<organism evidence="2 3">
    <name type="scientific">Flavipsychrobacter stenotrophus</name>
    <dbReference type="NCBI Taxonomy" id="2077091"/>
    <lineage>
        <taxon>Bacteria</taxon>
        <taxon>Pseudomonadati</taxon>
        <taxon>Bacteroidota</taxon>
        <taxon>Chitinophagia</taxon>
        <taxon>Chitinophagales</taxon>
        <taxon>Chitinophagaceae</taxon>
        <taxon>Flavipsychrobacter</taxon>
    </lineage>
</organism>
<evidence type="ECO:0000313" key="3">
    <source>
        <dbReference type="Proteomes" id="UP000239872"/>
    </source>
</evidence>
<dbReference type="EMBL" id="PPSL01000002">
    <property type="protein sequence ID" value="PQJ12113.1"/>
    <property type="molecule type" value="Genomic_DNA"/>
</dbReference>
<gene>
    <name evidence="2" type="ORF">CJD36_010020</name>
</gene>
<comment type="caution">
    <text evidence="2">The sequence shown here is derived from an EMBL/GenBank/DDBJ whole genome shotgun (WGS) entry which is preliminary data.</text>
</comment>
<feature type="signal peptide" evidence="1">
    <location>
        <begin position="1"/>
        <end position="29"/>
    </location>
</feature>
<evidence type="ECO:0000256" key="1">
    <source>
        <dbReference type="SAM" id="SignalP"/>
    </source>
</evidence>
<accession>A0A2S7SYT7</accession>
<proteinExistence type="predicted"/>